<protein>
    <submittedName>
        <fullName evidence="1">Asparagine synthase</fullName>
    </submittedName>
</protein>
<dbReference type="SUPFAM" id="SSF52402">
    <property type="entry name" value="Adenine nucleotide alpha hydrolases-like"/>
    <property type="match status" value="1"/>
</dbReference>
<keyword evidence="2" id="KW-1185">Reference proteome</keyword>
<dbReference type="Proteomes" id="UP000483802">
    <property type="component" value="Unassembled WGS sequence"/>
</dbReference>
<dbReference type="Gene3D" id="3.40.50.620">
    <property type="entry name" value="HUPs"/>
    <property type="match status" value="1"/>
</dbReference>
<sequence>MLKLRIQPALLSREAGGWAWNNSRLQCGPSWVAPLDHPSLDAIALTDRDTGQSLVHVRERDAHRAGDARRAVVELASTAFRLLRAELLAWPLNFIAIDLAPDGTVSVTAGERGTAPLYLTAADGVLHGSWTTAELVKRMPRVEFHVAETARLLSLWFRYSHHTCFTGLYRLTERTTARYDGYGPVRFEQPAPALHSKARTLADDADVLTAYANMLDAVLDRHLYDPDTTSAHVSGGFDSAVIGTHLSLRHPGRIIASAMLLPGPMGRQQRTRRAEMLRIGRFRTDITTPALPPLHPDGRRALSGYVYPYEEPYHESTAALIYQLAGAGIRTVVTGIGGDEMVALTPQEAPHPPVGPGHAMTEWLGPAAREALMDVDGDTCPPAVVNEMTLLAMASAAPLLLEAGIWPLHPFADPGMIRFGEWLPRPWRSRKCLHRRRLTALGLSELVVEPPLPENFTDVMNTAIRTTLPAQVRRLLDQGSPLFDAKLVDADTLTQALTRIESGDIRATDDRLADVVAADLAHRAAHN</sequence>
<name>A0A6L6WUA5_9ACTN</name>
<gene>
    <name evidence="1" type="ORF">GPA10_10035</name>
</gene>
<organism evidence="1 2">
    <name type="scientific">Streptomyces typhae</name>
    <dbReference type="NCBI Taxonomy" id="2681492"/>
    <lineage>
        <taxon>Bacteria</taxon>
        <taxon>Bacillati</taxon>
        <taxon>Actinomycetota</taxon>
        <taxon>Actinomycetes</taxon>
        <taxon>Kitasatosporales</taxon>
        <taxon>Streptomycetaceae</taxon>
        <taxon>Streptomyces</taxon>
    </lineage>
</organism>
<proteinExistence type="predicted"/>
<reference evidence="1 2" key="1">
    <citation type="submission" date="2019-11" db="EMBL/GenBank/DDBJ databases">
        <title>Streptomyces typhae sp. nov., a novel endophytic actinomycete isolated from the root of cattail pollen (Typha angustifolia L.).</title>
        <authorList>
            <person name="Peng C."/>
        </authorList>
    </citation>
    <scope>NUCLEOTIDE SEQUENCE [LARGE SCALE GENOMIC DNA]</scope>
    <source>
        <strain evidence="2">p1417</strain>
    </source>
</reference>
<evidence type="ECO:0000313" key="1">
    <source>
        <dbReference type="EMBL" id="MVO85088.1"/>
    </source>
</evidence>
<dbReference type="EMBL" id="WPNZ01000004">
    <property type="protein sequence ID" value="MVO85088.1"/>
    <property type="molecule type" value="Genomic_DNA"/>
</dbReference>
<comment type="caution">
    <text evidence="1">The sequence shown here is derived from an EMBL/GenBank/DDBJ whole genome shotgun (WGS) entry which is preliminary data.</text>
</comment>
<dbReference type="InterPro" id="IPR014729">
    <property type="entry name" value="Rossmann-like_a/b/a_fold"/>
</dbReference>
<dbReference type="AlphaFoldDB" id="A0A6L6WUA5"/>
<evidence type="ECO:0000313" key="2">
    <source>
        <dbReference type="Proteomes" id="UP000483802"/>
    </source>
</evidence>
<dbReference type="RefSeq" id="WP_157165156.1">
    <property type="nucleotide sequence ID" value="NZ_WPNZ01000004.1"/>
</dbReference>
<accession>A0A6L6WUA5</accession>